<evidence type="ECO:0000313" key="1">
    <source>
        <dbReference type="EMBL" id="GMF01295.1"/>
    </source>
</evidence>
<organism evidence="1 2">
    <name type="scientific">Candida boidinii</name>
    <name type="common">Yeast</name>
    <dbReference type="NCBI Taxonomy" id="5477"/>
    <lineage>
        <taxon>Eukaryota</taxon>
        <taxon>Fungi</taxon>
        <taxon>Dikarya</taxon>
        <taxon>Ascomycota</taxon>
        <taxon>Saccharomycotina</taxon>
        <taxon>Pichiomycetes</taxon>
        <taxon>Pichiales</taxon>
        <taxon>Pichiaceae</taxon>
        <taxon>Ogataea</taxon>
        <taxon>Ogataea/Candida clade</taxon>
    </lineage>
</organism>
<proteinExistence type="predicted"/>
<evidence type="ECO:0000313" key="2">
    <source>
        <dbReference type="Proteomes" id="UP001165101"/>
    </source>
</evidence>
<name>A0ACB5U4Y0_CANBO</name>
<sequence length="151" mass="15475">MKLMVITPELLLSAVCCEIGGSLGSWMEFIPGDAVKPPVVGLVAVVVILTNVVEATIAVSNFVKVLTLISSNDFESVVDGSAAEEASVLTSILFVSIDDDGSTGELVLASPAAVCVTVGSISNDDVLLSLNPTVVVVVKIFVCVTVIVSVP</sequence>
<dbReference type="EMBL" id="BSXV01004832">
    <property type="protein sequence ID" value="GMF01295.1"/>
    <property type="molecule type" value="Genomic_DNA"/>
</dbReference>
<gene>
    <name evidence="1" type="ORF">Cboi01_000579600</name>
</gene>
<protein>
    <submittedName>
        <fullName evidence="1">Unnamed protein product</fullName>
    </submittedName>
</protein>
<accession>A0ACB5U4Y0</accession>
<keyword evidence="2" id="KW-1185">Reference proteome</keyword>
<comment type="caution">
    <text evidence="1">The sequence shown here is derived from an EMBL/GenBank/DDBJ whole genome shotgun (WGS) entry which is preliminary data.</text>
</comment>
<reference evidence="1" key="1">
    <citation type="submission" date="2023-04" db="EMBL/GenBank/DDBJ databases">
        <title>Candida boidinii NBRC 1967.</title>
        <authorList>
            <person name="Ichikawa N."/>
            <person name="Sato H."/>
            <person name="Tonouchi N."/>
        </authorList>
    </citation>
    <scope>NUCLEOTIDE SEQUENCE</scope>
    <source>
        <strain evidence="1">NBRC 1967</strain>
    </source>
</reference>
<dbReference type="Proteomes" id="UP001165101">
    <property type="component" value="Unassembled WGS sequence"/>
</dbReference>